<sequence length="50" mass="6068">MDRPRFAQHKCEGRNFRFRFFLSYALQKVILVCDLCQNYANSNKTSKKFF</sequence>
<gene>
    <name evidence="1" type="ORF">CHIRRI_LOCUS11289</name>
</gene>
<evidence type="ECO:0000313" key="1">
    <source>
        <dbReference type="EMBL" id="CAG9808449.1"/>
    </source>
</evidence>
<keyword evidence="2" id="KW-1185">Reference proteome</keyword>
<accession>A0A9N9RZP3</accession>
<organism evidence="1 2">
    <name type="scientific">Chironomus riparius</name>
    <dbReference type="NCBI Taxonomy" id="315576"/>
    <lineage>
        <taxon>Eukaryota</taxon>
        <taxon>Metazoa</taxon>
        <taxon>Ecdysozoa</taxon>
        <taxon>Arthropoda</taxon>
        <taxon>Hexapoda</taxon>
        <taxon>Insecta</taxon>
        <taxon>Pterygota</taxon>
        <taxon>Neoptera</taxon>
        <taxon>Endopterygota</taxon>
        <taxon>Diptera</taxon>
        <taxon>Nematocera</taxon>
        <taxon>Chironomoidea</taxon>
        <taxon>Chironomidae</taxon>
        <taxon>Chironominae</taxon>
        <taxon>Chironomus</taxon>
    </lineage>
</organism>
<dbReference type="EMBL" id="OU895879">
    <property type="protein sequence ID" value="CAG9808449.1"/>
    <property type="molecule type" value="Genomic_DNA"/>
</dbReference>
<dbReference type="AlphaFoldDB" id="A0A9N9RZP3"/>
<name>A0A9N9RZP3_9DIPT</name>
<protein>
    <submittedName>
        <fullName evidence="1">Uncharacterized protein</fullName>
    </submittedName>
</protein>
<reference evidence="1" key="1">
    <citation type="submission" date="2022-01" db="EMBL/GenBank/DDBJ databases">
        <authorList>
            <person name="King R."/>
        </authorList>
    </citation>
    <scope>NUCLEOTIDE SEQUENCE</scope>
</reference>
<reference evidence="1" key="2">
    <citation type="submission" date="2022-10" db="EMBL/GenBank/DDBJ databases">
        <authorList>
            <consortium name="ENA_rothamsted_submissions"/>
            <consortium name="culmorum"/>
            <person name="King R."/>
        </authorList>
    </citation>
    <scope>NUCLEOTIDE SEQUENCE</scope>
</reference>
<evidence type="ECO:0000313" key="2">
    <source>
        <dbReference type="Proteomes" id="UP001153620"/>
    </source>
</evidence>
<dbReference type="Proteomes" id="UP001153620">
    <property type="component" value="Chromosome 3"/>
</dbReference>
<proteinExistence type="predicted"/>